<name>A0A951QDG2_9CYAN</name>
<feature type="compositionally biased region" description="Low complexity" evidence="1">
    <location>
        <begin position="352"/>
        <end position="381"/>
    </location>
</feature>
<reference evidence="2" key="2">
    <citation type="journal article" date="2022" name="Microbiol. Resour. Announc.">
        <title>Metagenome Sequencing to Explore Phylogenomics of Terrestrial Cyanobacteria.</title>
        <authorList>
            <person name="Ward R.D."/>
            <person name="Stajich J.E."/>
            <person name="Johansen J.R."/>
            <person name="Huntemann M."/>
            <person name="Clum A."/>
            <person name="Foster B."/>
            <person name="Foster B."/>
            <person name="Roux S."/>
            <person name="Palaniappan K."/>
            <person name="Varghese N."/>
            <person name="Mukherjee S."/>
            <person name="Reddy T.B.K."/>
            <person name="Daum C."/>
            <person name="Copeland A."/>
            <person name="Chen I.A."/>
            <person name="Ivanova N.N."/>
            <person name="Kyrpides N.C."/>
            <person name="Shapiro N."/>
            <person name="Eloe-Fadrosh E.A."/>
            <person name="Pietrasiak N."/>
        </authorList>
    </citation>
    <scope>NUCLEOTIDE SEQUENCE</scope>
    <source>
        <strain evidence="2">UHER 2000/2452</strain>
    </source>
</reference>
<evidence type="ECO:0000256" key="1">
    <source>
        <dbReference type="SAM" id="MobiDB-lite"/>
    </source>
</evidence>
<evidence type="ECO:0000313" key="3">
    <source>
        <dbReference type="Proteomes" id="UP000757435"/>
    </source>
</evidence>
<feature type="region of interest" description="Disordered" evidence="1">
    <location>
        <begin position="440"/>
        <end position="480"/>
    </location>
</feature>
<proteinExistence type="predicted"/>
<feature type="region of interest" description="Disordered" evidence="1">
    <location>
        <begin position="601"/>
        <end position="624"/>
    </location>
</feature>
<sequence length="750" mass="82374">MAFWEFLIQKEGDRSWLPLESPTVEILEGRYRVVARSDRVRTPVEIRVIQNAAAETPPVRRTQKRLSQTNQDGLMVVIPFTRLVPGEWELRCGSDVMSDMMGEGWLYRVQLQVLPIDLETDDDWEPDWDKELAIAPSETFPSEASPTAEASQISQDQELAQNKDFLQSQPESQPEYLPISQADAEQLPGMRVDRPSSLQITLEQQTYVVKRGLPLVLRGQVLRAPTSGEESPLLEETAVSGGKLRVRLFDPQTSRMLVDETQLLFQGSDSQVPDSQPLQSDRSLPLQFSIPLTLPADRETHLILGELALYGAAEGQLPPVLATQSFNVTTDLLELLEAIANDFSEPEPEPVAKPAVSPSSTTVPALQFRPSQPSLPPLLRLPDPEKEPRSLQLPTLIDPAMEAEPDVTDRPASEASADSGSEQLVVTEVADPEIVELQDTGSQNAEPQAVEPQAVEPQAVEPQAVEPQAVELQDAESSPQLQPQLELIEEAGDPAIDWQRAEPQISWQRQSPGGLPLPQTPEDSAFRALNLQERFLERLQALASDPDLADWLSTIADPEATENSSSAGEAGLFVRRSHNRAIGLDADLAAQEIVVDEPFFTGDRSPSDQHAGARSGYQSAPEPISSTTVLAPTETISTPQLDVPTGELVSGQTIDITVKIPDTYSRISVKLWTHDRQSRSLLDGPHWLMEFSPDGFGNLVSKTQIMVPFGCLEVQLEAIAIDMTTQFESDKVSVMRSVIPPDLTAVSAVF</sequence>
<organism evidence="2 3">
    <name type="scientific">Drouetiella hepatica Uher 2000/2452</name>
    <dbReference type="NCBI Taxonomy" id="904376"/>
    <lineage>
        <taxon>Bacteria</taxon>
        <taxon>Bacillati</taxon>
        <taxon>Cyanobacteriota</taxon>
        <taxon>Cyanophyceae</taxon>
        <taxon>Oculatellales</taxon>
        <taxon>Oculatellaceae</taxon>
        <taxon>Drouetiella</taxon>
    </lineage>
</organism>
<dbReference type="EMBL" id="JAHHHD010000021">
    <property type="protein sequence ID" value="MBW4660475.1"/>
    <property type="molecule type" value="Genomic_DNA"/>
</dbReference>
<feature type="region of interest" description="Disordered" evidence="1">
    <location>
        <begin position="405"/>
        <end position="424"/>
    </location>
</feature>
<reference evidence="2" key="1">
    <citation type="submission" date="2021-05" db="EMBL/GenBank/DDBJ databases">
        <authorList>
            <person name="Pietrasiak N."/>
            <person name="Ward R."/>
            <person name="Stajich J.E."/>
            <person name="Kurbessoian T."/>
        </authorList>
    </citation>
    <scope>NUCLEOTIDE SEQUENCE</scope>
    <source>
        <strain evidence="2">UHER 2000/2452</strain>
    </source>
</reference>
<evidence type="ECO:0000313" key="2">
    <source>
        <dbReference type="EMBL" id="MBW4660475.1"/>
    </source>
</evidence>
<comment type="caution">
    <text evidence="2">The sequence shown here is derived from an EMBL/GenBank/DDBJ whole genome shotgun (WGS) entry which is preliminary data.</text>
</comment>
<protein>
    <submittedName>
        <fullName evidence="2">Uncharacterized protein</fullName>
    </submittedName>
</protein>
<dbReference type="AlphaFoldDB" id="A0A951QDG2"/>
<dbReference type="Proteomes" id="UP000757435">
    <property type="component" value="Unassembled WGS sequence"/>
</dbReference>
<gene>
    <name evidence="2" type="ORF">KME15_17520</name>
</gene>
<accession>A0A951QDG2</accession>
<feature type="region of interest" description="Disordered" evidence="1">
    <location>
        <begin position="345"/>
        <end position="399"/>
    </location>
</feature>